<sequence>MIDIQLIHIMNLGETIEEQVKYWGRIWIYMLYDC</sequence>
<reference evidence="1 2" key="1">
    <citation type="journal article" date="2000" name="Nature">
        <title>The genome sequence of the plant pathogen Xylella fastidiosa.</title>
        <authorList>
            <person name="Simpson A.J."/>
            <person name="Reinach F.C."/>
            <person name="Arruda P."/>
            <person name="Abreu F.A."/>
            <person name="Acencio M."/>
            <person name="Alvarenga R."/>
            <person name="Alves L.M."/>
            <person name="Araya J.E."/>
            <person name="Baia G.S."/>
            <person name="Baptista C.S."/>
            <person name="Barros M.H."/>
            <person name="Bonaccorsi E.D."/>
            <person name="Bordin S."/>
            <person name="Bove J.M."/>
            <person name="Briones M.R."/>
            <person name="Bueno M.R."/>
            <person name="Camargo A.A."/>
            <person name="Camargo L.E."/>
            <person name="Carraro D.M."/>
            <person name="Carrer H."/>
            <person name="Colauto N.B."/>
            <person name="Colombo C."/>
            <person name="Costa F.F."/>
            <person name="Costa M.C."/>
            <person name="Costa-Neto C.M."/>
            <person name="Coutinho L.L."/>
            <person name="Cristofani M."/>
            <person name="Dias-Neto E."/>
            <person name="Docena C."/>
            <person name="El-Dorry H."/>
            <person name="Facincani A.P."/>
            <person name="Ferreira A.J."/>
            <person name="Ferreira V.C."/>
            <person name="Ferro J.A."/>
            <person name="Fraga J.S."/>
            <person name="Franca S.C."/>
            <person name="Franco M.C."/>
            <person name="Frohme M."/>
            <person name="Furlan L.R."/>
            <person name="Garnier M."/>
            <person name="Goldman G.H."/>
            <person name="Goldman M.H."/>
            <person name="Gomes S.L."/>
            <person name="Gruber A."/>
            <person name="Ho P.L."/>
            <person name="Hoheisel J.D."/>
            <person name="Junqueira M.L."/>
            <person name="Kemper E.L."/>
            <person name="Kitajima J.P."/>
            <person name="Krieger J.E."/>
            <person name="Kuramae E.E."/>
            <person name="Laigret F."/>
            <person name="Lambais M.R."/>
            <person name="Leite L.C."/>
            <person name="Lemos E.G."/>
            <person name="Lemos M.V."/>
            <person name="Lopes S.A."/>
            <person name="Lopes C.R."/>
            <person name="Machado J.A."/>
            <person name="Machado M.A."/>
            <person name="Madeira A.M."/>
            <person name="Madeira H.M."/>
            <person name="Marino C.L."/>
            <person name="Marques M.V."/>
            <person name="Martins E.A."/>
            <person name="Martins E.M."/>
            <person name="Matsukuma A.Y."/>
            <person name="Menck C.F."/>
            <person name="Miracca E.C."/>
            <person name="Miyaki C.Y."/>
            <person name="Monteriro-Vitorello C.B."/>
            <person name="Moon D.H."/>
            <person name="Nagai M.A."/>
            <person name="Nascimento A.L."/>
            <person name="Netto L.E."/>
            <person name="Nhani A.Jr."/>
            <person name="Nobrega F.G."/>
            <person name="Nunes L.R."/>
            <person name="Oliveira M.A."/>
            <person name="de Oliveira M.C."/>
            <person name="de Oliveira R.C."/>
            <person name="Palmieri D.A."/>
            <person name="Paris A."/>
            <person name="Peixoto B.R."/>
            <person name="Pereira G.A."/>
            <person name="Pereira H.A.Jr."/>
            <person name="Pesquero J.B."/>
            <person name="Quaggio R.B."/>
            <person name="Roberto P.G."/>
            <person name="Rodrigues V."/>
            <person name="de M Rosa A.J."/>
            <person name="de Rosa V.E.Jr."/>
            <person name="de Sa R.G."/>
            <person name="Santelli R.V."/>
            <person name="Sawasaki H.E."/>
            <person name="da Silva A.C."/>
            <person name="da Silva A.M."/>
            <person name="da Silva F.R."/>
            <person name="da Silva W.A.Jr."/>
            <person name="da Silveira J.F."/>
            <person name="Silvestri M.L."/>
            <person name="Siqueira W.J."/>
            <person name="de Souza A.A."/>
            <person name="de Souza A.P."/>
            <person name="Terenzi M.F."/>
            <person name="Truffi D."/>
            <person name="Tsai S.M."/>
            <person name="Tsuhako M.H."/>
            <person name="Vallada H."/>
            <person name="Van Sluys M.A."/>
            <person name="Verjovski-Almeida S."/>
            <person name="Vettore A.L."/>
            <person name="Zago M.A."/>
            <person name="Zatz M."/>
            <person name="Meidanis J."/>
            <person name="Setubal J.C."/>
        </authorList>
    </citation>
    <scope>NUCLEOTIDE SEQUENCE [LARGE SCALE GENOMIC DNA]</scope>
    <source>
        <strain evidence="1 2">9a5c</strain>
    </source>
</reference>
<evidence type="ECO:0000313" key="1">
    <source>
        <dbReference type="EMBL" id="AAF83154.1"/>
    </source>
</evidence>
<dbReference type="HOGENOM" id="CLU_3376789_0_0_6"/>
<name>Q9PGF8_XYLFA</name>
<dbReference type="KEGG" id="xfa:XF_0344"/>
<dbReference type="Proteomes" id="UP000000812">
    <property type="component" value="Chromosome"/>
</dbReference>
<proteinExistence type="predicted"/>
<dbReference type="EMBL" id="AE003849">
    <property type="protein sequence ID" value="AAF83154.1"/>
    <property type="molecule type" value="Genomic_DNA"/>
</dbReference>
<protein>
    <submittedName>
        <fullName evidence="1">Uncharacterized protein</fullName>
    </submittedName>
</protein>
<dbReference type="STRING" id="160492.XF_0344"/>
<dbReference type="PIR" id="C82819">
    <property type="entry name" value="C82819"/>
</dbReference>
<evidence type="ECO:0000313" key="2">
    <source>
        <dbReference type="Proteomes" id="UP000000812"/>
    </source>
</evidence>
<organism evidence="1 2">
    <name type="scientific">Xylella fastidiosa (strain 9a5c)</name>
    <dbReference type="NCBI Taxonomy" id="160492"/>
    <lineage>
        <taxon>Bacteria</taxon>
        <taxon>Pseudomonadati</taxon>
        <taxon>Pseudomonadota</taxon>
        <taxon>Gammaproteobacteria</taxon>
        <taxon>Lysobacterales</taxon>
        <taxon>Lysobacteraceae</taxon>
        <taxon>Xylella</taxon>
    </lineage>
</organism>
<dbReference type="AlphaFoldDB" id="Q9PGF8"/>
<accession>Q9PGF8</accession>
<gene>
    <name evidence="1" type="ordered locus">XF_0344</name>
</gene>